<dbReference type="RefSeq" id="WP_238232247.1">
    <property type="nucleotide sequence ID" value="NZ_BPRA01000012.1"/>
</dbReference>
<gene>
    <name evidence="3" type="ORF">EKPJFOCH_2885</name>
</gene>
<dbReference type="Gene3D" id="3.40.50.1110">
    <property type="entry name" value="SGNH hydrolase"/>
    <property type="match status" value="1"/>
</dbReference>
<evidence type="ECO:0000313" key="4">
    <source>
        <dbReference type="Proteomes" id="UP001055101"/>
    </source>
</evidence>
<protein>
    <recommendedName>
        <fullName evidence="2">SGNH hydrolase-type esterase domain-containing protein</fullName>
    </recommendedName>
</protein>
<organism evidence="3 4">
    <name type="scientific">Methylobacterium thuringiense</name>
    <dbReference type="NCBI Taxonomy" id="1003091"/>
    <lineage>
        <taxon>Bacteria</taxon>
        <taxon>Pseudomonadati</taxon>
        <taxon>Pseudomonadota</taxon>
        <taxon>Alphaproteobacteria</taxon>
        <taxon>Hyphomicrobiales</taxon>
        <taxon>Methylobacteriaceae</taxon>
        <taxon>Methylobacterium</taxon>
    </lineage>
</organism>
<reference evidence="3" key="1">
    <citation type="journal article" date="2021" name="Front. Microbiol.">
        <title>Comprehensive Comparative Genomics and Phenotyping of Methylobacterium Species.</title>
        <authorList>
            <person name="Alessa O."/>
            <person name="Ogura Y."/>
            <person name="Fujitani Y."/>
            <person name="Takami H."/>
            <person name="Hayashi T."/>
            <person name="Sahin N."/>
            <person name="Tani A."/>
        </authorList>
    </citation>
    <scope>NUCLEOTIDE SEQUENCE</scope>
    <source>
        <strain evidence="3">DSM 23674</strain>
    </source>
</reference>
<proteinExistence type="predicted"/>
<evidence type="ECO:0000259" key="2">
    <source>
        <dbReference type="Pfam" id="PF13472"/>
    </source>
</evidence>
<dbReference type="Pfam" id="PF13472">
    <property type="entry name" value="Lipase_GDSL_2"/>
    <property type="match status" value="1"/>
</dbReference>
<accession>A0ABQ4TN20</accession>
<dbReference type="InterPro" id="IPR013830">
    <property type="entry name" value="SGNH_hydro"/>
</dbReference>
<keyword evidence="1" id="KW-0732">Signal</keyword>
<dbReference type="SUPFAM" id="SSF52266">
    <property type="entry name" value="SGNH hydrolase"/>
    <property type="match status" value="1"/>
</dbReference>
<feature type="signal peptide" evidence="1">
    <location>
        <begin position="1"/>
        <end position="19"/>
    </location>
</feature>
<feature type="domain" description="SGNH hydrolase-type esterase" evidence="2">
    <location>
        <begin position="72"/>
        <end position="214"/>
    </location>
</feature>
<feature type="chain" id="PRO_5045591414" description="SGNH hydrolase-type esterase domain-containing protein" evidence="1">
    <location>
        <begin position="20"/>
        <end position="235"/>
    </location>
</feature>
<evidence type="ECO:0000313" key="3">
    <source>
        <dbReference type="EMBL" id="GJE56381.1"/>
    </source>
</evidence>
<dbReference type="Proteomes" id="UP001055101">
    <property type="component" value="Unassembled WGS sequence"/>
</dbReference>
<dbReference type="InterPro" id="IPR036514">
    <property type="entry name" value="SGNH_hydro_sf"/>
</dbReference>
<dbReference type="EMBL" id="BPRA01000012">
    <property type="protein sequence ID" value="GJE56381.1"/>
    <property type="molecule type" value="Genomic_DNA"/>
</dbReference>
<comment type="caution">
    <text evidence="3">The sequence shown here is derived from an EMBL/GenBank/DDBJ whole genome shotgun (WGS) entry which is preliminary data.</text>
</comment>
<reference evidence="3" key="2">
    <citation type="submission" date="2021-08" db="EMBL/GenBank/DDBJ databases">
        <authorList>
            <person name="Tani A."/>
            <person name="Ola A."/>
            <person name="Ogura Y."/>
            <person name="Katsura K."/>
            <person name="Hayashi T."/>
        </authorList>
    </citation>
    <scope>NUCLEOTIDE SEQUENCE</scope>
    <source>
        <strain evidence="3">DSM 23674</strain>
    </source>
</reference>
<evidence type="ECO:0000256" key="1">
    <source>
        <dbReference type="SAM" id="SignalP"/>
    </source>
</evidence>
<keyword evidence="4" id="KW-1185">Reference proteome</keyword>
<sequence length="235" mass="25089">MRRVFGLALAFLTVSVASAGIGWVLHAPKHDVGEYAVHRLVAIRQQLEEAEPGYVLIAGDSQAELQSPSERVCGAPIVNAGVSGATAAVYAGLLPELEFPVRAGTAILTIGTNDLIGKKKPLAPDVADRFEQEVAGIVARFKAVSDRVVVTAVPPLWRELADEFEAKAVDAYSERIKALCTRIGCRYADPFSELRDGETGFGLPGANRNGLHLTRYRPMLRNLAATLCPDAASAP</sequence>
<name>A0ABQ4TN20_9HYPH</name>